<organism evidence="1 2">
    <name type="scientific">Ginsengibacter hankyongi</name>
    <dbReference type="NCBI Taxonomy" id="2607284"/>
    <lineage>
        <taxon>Bacteria</taxon>
        <taxon>Pseudomonadati</taxon>
        <taxon>Bacteroidota</taxon>
        <taxon>Chitinophagia</taxon>
        <taxon>Chitinophagales</taxon>
        <taxon>Chitinophagaceae</taxon>
        <taxon>Ginsengibacter</taxon>
    </lineage>
</organism>
<dbReference type="AlphaFoldDB" id="A0A5J5IG72"/>
<accession>A0A5J5IG72</accession>
<gene>
    <name evidence="1" type="ORF">FW778_10245</name>
</gene>
<dbReference type="RefSeq" id="WP_150414613.1">
    <property type="nucleotide sequence ID" value="NZ_VYQF01000002.1"/>
</dbReference>
<evidence type="ECO:0008006" key="3">
    <source>
        <dbReference type="Google" id="ProtNLM"/>
    </source>
</evidence>
<protein>
    <recommendedName>
        <fullName evidence="3">Lipocalin-like domain-containing protein</fullName>
    </recommendedName>
</protein>
<sequence length="145" mass="16352">MGKYFSFFILCFMLLGISCKKFTDASNNPLLEQYFETNVLNRNFVVSLAKDSSNDITSTYSGDVFVLLKTDLYHGPLQATKGGVVYTGSWSCNSDYSQLVITLPNPPSEFVFLTRKWRFTSKNLPTMKLAPWGSSAPVALNMYRQ</sequence>
<evidence type="ECO:0000313" key="2">
    <source>
        <dbReference type="Proteomes" id="UP000326903"/>
    </source>
</evidence>
<dbReference type="Proteomes" id="UP000326903">
    <property type="component" value="Unassembled WGS sequence"/>
</dbReference>
<dbReference type="EMBL" id="VYQF01000002">
    <property type="protein sequence ID" value="KAA9039204.1"/>
    <property type="molecule type" value="Genomic_DNA"/>
</dbReference>
<keyword evidence="2" id="KW-1185">Reference proteome</keyword>
<evidence type="ECO:0000313" key="1">
    <source>
        <dbReference type="EMBL" id="KAA9039204.1"/>
    </source>
</evidence>
<comment type="caution">
    <text evidence="1">The sequence shown here is derived from an EMBL/GenBank/DDBJ whole genome shotgun (WGS) entry which is preliminary data.</text>
</comment>
<dbReference type="PROSITE" id="PS51257">
    <property type="entry name" value="PROKAR_LIPOPROTEIN"/>
    <property type="match status" value="1"/>
</dbReference>
<reference evidence="1 2" key="1">
    <citation type="submission" date="2019-09" db="EMBL/GenBank/DDBJ databases">
        <title>Draft genome sequence of Ginsengibacter sp. BR5-29.</title>
        <authorList>
            <person name="Im W.-T."/>
        </authorList>
    </citation>
    <scope>NUCLEOTIDE SEQUENCE [LARGE SCALE GENOMIC DNA]</scope>
    <source>
        <strain evidence="1 2">BR5-29</strain>
    </source>
</reference>
<proteinExistence type="predicted"/>
<name>A0A5J5IG72_9BACT</name>